<feature type="domain" description="Periplasmic binding protein" evidence="7">
    <location>
        <begin position="30"/>
        <end position="302"/>
    </location>
</feature>
<evidence type="ECO:0000313" key="8">
    <source>
        <dbReference type="EMBL" id="OJG37537.1"/>
    </source>
</evidence>
<dbReference type="InterPro" id="IPR044085">
    <property type="entry name" value="MglB-like_PBP1"/>
</dbReference>
<dbReference type="PANTHER" id="PTHR46847:SF1">
    <property type="entry name" value="D-ALLOSE-BINDING PERIPLASMIC PROTEIN-RELATED"/>
    <property type="match status" value="1"/>
</dbReference>
<dbReference type="GO" id="GO:0030246">
    <property type="term" value="F:carbohydrate binding"/>
    <property type="evidence" value="ECO:0007669"/>
    <property type="project" value="InterPro"/>
</dbReference>
<protein>
    <recommendedName>
        <fullName evidence="6">D-galactose/methyl-galactoside binding periplasmic protein MglB</fullName>
    </recommendedName>
</protein>
<dbReference type="Pfam" id="PF13407">
    <property type="entry name" value="Peripla_BP_4"/>
    <property type="match status" value="1"/>
</dbReference>
<sequence length="330" mass="37426">MLFFALSFLFLGLGLKNYYQKQQKEQVFKIGVLLYRGDDEFISTVADSLEKKKAEFKKKYGQEMVITFRDAKQNQSVQNQQVDYILQNDYDALVVNTVDRTVASGIIEKAKQASVPVIFFNREPVEKDLERWDKAFYVGSSARESGELEAQIVVDHWKKNPQKLDLNGDGFLQYVLLEGEETHQDSLIRTESSIQYLTDAGIKLQRLHRGTADWMRRPAYDLMKNWLNEGDDKIELVISNNDDMALGALDAVNDSKINYLPTIVGIDGTKAAIDAVNAKKMLGTVINSNEEQAEMIIDLAAACGMKQNVRSAVPTIKGQYVWVPYKIFTK</sequence>
<dbReference type="GO" id="GO:0046872">
    <property type="term" value="F:metal ion binding"/>
    <property type="evidence" value="ECO:0007669"/>
    <property type="project" value="UniProtKB-KW"/>
</dbReference>
<dbReference type="EMBL" id="JXKM01000001">
    <property type="protein sequence ID" value="OJG37537.1"/>
    <property type="molecule type" value="Genomic_DNA"/>
</dbReference>
<dbReference type="InterPro" id="IPR025997">
    <property type="entry name" value="SBP_2_dom"/>
</dbReference>
<dbReference type="Gene3D" id="3.40.50.2300">
    <property type="match status" value="2"/>
</dbReference>
<evidence type="ECO:0000313" key="9">
    <source>
        <dbReference type="Proteomes" id="UP000183700"/>
    </source>
</evidence>
<evidence type="ECO:0000256" key="3">
    <source>
        <dbReference type="ARBA" id="ARBA00022723"/>
    </source>
</evidence>
<proteinExistence type="inferred from homology"/>
<keyword evidence="9" id="KW-1185">Reference proteome</keyword>
<evidence type="ECO:0000256" key="5">
    <source>
        <dbReference type="ARBA" id="ARBA00034323"/>
    </source>
</evidence>
<name>A0A1L8SZT1_9ENTE</name>
<comment type="similarity">
    <text evidence="2">Belongs to the bacterial solute-binding protein 2 family.</text>
</comment>
<comment type="subunit">
    <text evidence="5">The ABC transporter complex is composed of one ATP-binding protein (MglA), two transmembrane proteins (MglC) and a solute-binding protein (MglB).</text>
</comment>
<gene>
    <name evidence="8" type="ORF">RV00_GL000494</name>
</gene>
<dbReference type="Proteomes" id="UP000183700">
    <property type="component" value="Unassembled WGS sequence"/>
</dbReference>
<reference evidence="8 9" key="1">
    <citation type="submission" date="2014-12" db="EMBL/GenBank/DDBJ databases">
        <title>Draft genome sequences of 29 type strains of Enterococci.</title>
        <authorList>
            <person name="Zhong Z."/>
            <person name="Sun Z."/>
            <person name="Liu W."/>
            <person name="Zhang W."/>
            <person name="Zhang H."/>
        </authorList>
    </citation>
    <scope>NUCLEOTIDE SEQUENCE [LARGE SCALE GENOMIC DNA]</scope>
    <source>
        <strain evidence="8 9">DSM 22802</strain>
    </source>
</reference>
<dbReference type="PANTHER" id="PTHR46847">
    <property type="entry name" value="D-ALLOSE-BINDING PERIPLASMIC PROTEIN-RELATED"/>
    <property type="match status" value="1"/>
</dbReference>
<evidence type="ECO:0000256" key="1">
    <source>
        <dbReference type="ARBA" id="ARBA00004196"/>
    </source>
</evidence>
<evidence type="ECO:0000256" key="4">
    <source>
        <dbReference type="ARBA" id="ARBA00022729"/>
    </source>
</evidence>
<dbReference type="STRING" id="319970.RV00_GL000494"/>
<dbReference type="SUPFAM" id="SSF53822">
    <property type="entry name" value="Periplasmic binding protein-like I"/>
    <property type="match status" value="1"/>
</dbReference>
<dbReference type="AlphaFoldDB" id="A0A1L8SZT1"/>
<comment type="caution">
    <text evidence="8">The sequence shown here is derived from an EMBL/GenBank/DDBJ whole genome shotgun (WGS) entry which is preliminary data.</text>
</comment>
<evidence type="ECO:0000256" key="2">
    <source>
        <dbReference type="ARBA" id="ARBA00007639"/>
    </source>
</evidence>
<dbReference type="CDD" id="cd01539">
    <property type="entry name" value="PBP1_GGBP"/>
    <property type="match status" value="1"/>
</dbReference>
<dbReference type="InterPro" id="IPR028082">
    <property type="entry name" value="Peripla_BP_I"/>
</dbReference>
<dbReference type="GO" id="GO:0030313">
    <property type="term" value="C:cell envelope"/>
    <property type="evidence" value="ECO:0007669"/>
    <property type="project" value="UniProtKB-SubCell"/>
</dbReference>
<keyword evidence="3" id="KW-0479">Metal-binding</keyword>
<comment type="subcellular location">
    <subcellularLocation>
        <location evidence="1">Cell envelope</location>
    </subcellularLocation>
</comment>
<organism evidence="8 9">
    <name type="scientific">Enterococcus devriesei</name>
    <dbReference type="NCBI Taxonomy" id="319970"/>
    <lineage>
        <taxon>Bacteria</taxon>
        <taxon>Bacillati</taxon>
        <taxon>Bacillota</taxon>
        <taxon>Bacilli</taxon>
        <taxon>Lactobacillales</taxon>
        <taxon>Enterococcaceae</taxon>
        <taxon>Enterococcus</taxon>
    </lineage>
</organism>
<evidence type="ECO:0000259" key="7">
    <source>
        <dbReference type="Pfam" id="PF13407"/>
    </source>
</evidence>
<accession>A0A1L8SZT1</accession>
<evidence type="ECO:0000256" key="6">
    <source>
        <dbReference type="ARBA" id="ARBA00034344"/>
    </source>
</evidence>
<keyword evidence="4" id="KW-0732">Signal</keyword>